<dbReference type="Proteomes" id="UP001060012">
    <property type="component" value="Chromosome"/>
</dbReference>
<reference evidence="1" key="1">
    <citation type="submission" date="2022-07" db="EMBL/GenBank/DDBJ databases">
        <title>Arcobacter roscoffensis sp. nov., a marine bacterium isolated from coastal seawater collected from Roscoff, France.</title>
        <authorList>
            <person name="Pascual J."/>
            <person name="Lepeaux C."/>
            <person name="Methner A."/>
            <person name="Overmann J."/>
        </authorList>
    </citation>
    <scope>NUCLEOTIDE SEQUENCE</scope>
    <source>
        <strain evidence="1">ARW1-2F2</strain>
    </source>
</reference>
<organism evidence="1 2">
    <name type="scientific">Arcobacter roscoffensis</name>
    <dbReference type="NCBI Taxonomy" id="2961520"/>
    <lineage>
        <taxon>Bacteria</taxon>
        <taxon>Pseudomonadati</taxon>
        <taxon>Campylobacterota</taxon>
        <taxon>Epsilonproteobacteria</taxon>
        <taxon>Campylobacterales</taxon>
        <taxon>Arcobacteraceae</taxon>
        <taxon>Arcobacter</taxon>
    </lineage>
</organism>
<dbReference type="EMBL" id="CP100595">
    <property type="protein sequence ID" value="UTJ05376.1"/>
    <property type="molecule type" value="Genomic_DNA"/>
</dbReference>
<accession>A0ABY5E0X7</accession>
<protein>
    <submittedName>
        <fullName evidence="1">Uncharacterized protein</fullName>
    </submittedName>
</protein>
<evidence type="ECO:0000313" key="1">
    <source>
        <dbReference type="EMBL" id="UTJ05376.1"/>
    </source>
</evidence>
<name>A0ABY5E0X7_9BACT</name>
<proteinExistence type="predicted"/>
<dbReference type="RefSeq" id="WP_254575557.1">
    <property type="nucleotide sequence ID" value="NZ_CP100595.1"/>
</dbReference>
<evidence type="ECO:0000313" key="2">
    <source>
        <dbReference type="Proteomes" id="UP001060012"/>
    </source>
</evidence>
<gene>
    <name evidence="1" type="ORF">NJU99_08855</name>
</gene>
<sequence length="51" mass="5738">MKVPKELLTCKDFSTTAPGTMQSDIATFQTEVFEVAMDCKNKLGKVREKLK</sequence>
<keyword evidence="2" id="KW-1185">Reference proteome</keyword>